<dbReference type="PANTHER" id="PTHR33345">
    <property type="entry name" value="ADAPTER PROTEIN, PUTATIVE-RELATED"/>
    <property type="match status" value="1"/>
</dbReference>
<dbReference type="OrthoDB" id="1286882at2759"/>
<accession>A0A1S4AM59</accession>
<comment type="subcellular location">
    <subcellularLocation>
        <location evidence="1">Nucleus</location>
    </subcellularLocation>
</comment>
<evidence type="ECO:0000256" key="2">
    <source>
        <dbReference type="ARBA" id="ARBA00022723"/>
    </source>
</evidence>
<dbReference type="Pfam" id="PF07227">
    <property type="entry name" value="PHD_Oberon"/>
    <property type="match status" value="1"/>
</dbReference>
<evidence type="ECO:0000256" key="5">
    <source>
        <dbReference type="ARBA" id="ARBA00023242"/>
    </source>
</evidence>
<dbReference type="STRING" id="4097.A0A1S4AM59"/>
<feature type="domain" description="DUF7081" evidence="8">
    <location>
        <begin position="32"/>
        <end position="124"/>
    </location>
</feature>
<dbReference type="Pfam" id="PF23299">
    <property type="entry name" value="DUF7081"/>
    <property type="match status" value="1"/>
</dbReference>
<dbReference type="RefSeq" id="XP_016477700.1">
    <property type="nucleotide sequence ID" value="XM_016622214.1"/>
</dbReference>
<protein>
    <submittedName>
        <fullName evidence="10">Uncharacterized protein LOC107799133 isoform X1</fullName>
    </submittedName>
    <submittedName>
        <fullName evidence="10">Uncharacterized protein isoform X1</fullName>
    </submittedName>
</protein>
<dbReference type="PANTHER" id="PTHR33345:SF2">
    <property type="entry name" value="OBERON-LIKE PHD FINGER DOMAIN-CONTAINING PROTEIN"/>
    <property type="match status" value="1"/>
</dbReference>
<evidence type="ECO:0000256" key="1">
    <source>
        <dbReference type="ARBA" id="ARBA00004123"/>
    </source>
</evidence>
<evidence type="ECO:0000256" key="6">
    <source>
        <dbReference type="SAM" id="MobiDB-lite"/>
    </source>
</evidence>
<evidence type="ECO:0000256" key="3">
    <source>
        <dbReference type="ARBA" id="ARBA00022771"/>
    </source>
</evidence>
<dbReference type="InterPro" id="IPR055508">
    <property type="entry name" value="DUF7081"/>
</dbReference>
<evidence type="ECO:0000259" key="8">
    <source>
        <dbReference type="Pfam" id="PF23299"/>
    </source>
</evidence>
<dbReference type="GeneID" id="107799133"/>
<keyword evidence="4" id="KW-0862">Zinc</keyword>
<proteinExistence type="predicted"/>
<keyword evidence="3" id="KW-0863">Zinc-finger</keyword>
<dbReference type="KEGG" id="nta:107799133"/>
<evidence type="ECO:0000313" key="9">
    <source>
        <dbReference type="Proteomes" id="UP000790787"/>
    </source>
</evidence>
<feature type="region of interest" description="Disordered" evidence="6">
    <location>
        <begin position="131"/>
        <end position="150"/>
    </location>
</feature>
<keyword evidence="9" id="KW-1185">Reference proteome</keyword>
<reference evidence="10" key="2">
    <citation type="submission" date="2025-08" db="UniProtKB">
        <authorList>
            <consortium name="RefSeq"/>
        </authorList>
    </citation>
    <scope>IDENTIFICATION</scope>
    <source>
        <tissue evidence="10">Leaf</tissue>
    </source>
</reference>
<dbReference type="GO" id="GO:0005634">
    <property type="term" value="C:nucleus"/>
    <property type="evidence" value="ECO:0007669"/>
    <property type="project" value="UniProtKB-SubCell"/>
</dbReference>
<name>A0A1S4AM59_TOBAC</name>
<dbReference type="InterPro" id="IPR032881">
    <property type="entry name" value="Oberon-like_PHD"/>
</dbReference>
<evidence type="ECO:0000259" key="7">
    <source>
        <dbReference type="Pfam" id="PF07227"/>
    </source>
</evidence>
<evidence type="ECO:0000256" key="4">
    <source>
        <dbReference type="ARBA" id="ARBA00022833"/>
    </source>
</evidence>
<dbReference type="AlphaFoldDB" id="A0A1S4AM59"/>
<dbReference type="RefSeq" id="XP_016477700.1">
    <property type="nucleotide sequence ID" value="XM_016622214.2"/>
</dbReference>
<dbReference type="PaxDb" id="4097-A0A1S4AM59"/>
<dbReference type="GO" id="GO:0008270">
    <property type="term" value="F:zinc ion binding"/>
    <property type="evidence" value="ECO:0007669"/>
    <property type="project" value="UniProtKB-KW"/>
</dbReference>
<organism evidence="9 10">
    <name type="scientific">Nicotiana tabacum</name>
    <name type="common">Common tobacco</name>
    <dbReference type="NCBI Taxonomy" id="4097"/>
    <lineage>
        <taxon>Eukaryota</taxon>
        <taxon>Viridiplantae</taxon>
        <taxon>Streptophyta</taxon>
        <taxon>Embryophyta</taxon>
        <taxon>Tracheophyta</taxon>
        <taxon>Spermatophyta</taxon>
        <taxon>Magnoliopsida</taxon>
        <taxon>eudicotyledons</taxon>
        <taxon>Gunneridae</taxon>
        <taxon>Pentapetalae</taxon>
        <taxon>asterids</taxon>
        <taxon>lamiids</taxon>
        <taxon>Solanales</taxon>
        <taxon>Solanaceae</taxon>
        <taxon>Nicotianoideae</taxon>
        <taxon>Nicotianeae</taxon>
        <taxon>Nicotiana</taxon>
    </lineage>
</organism>
<keyword evidence="2" id="KW-0479">Metal-binding</keyword>
<reference evidence="9" key="1">
    <citation type="journal article" date="2014" name="Nat. Commun.">
        <title>The tobacco genome sequence and its comparison with those of tomato and potato.</title>
        <authorList>
            <person name="Sierro N."/>
            <person name="Battey J.N."/>
            <person name="Ouadi S."/>
            <person name="Bakaher N."/>
            <person name="Bovet L."/>
            <person name="Willig A."/>
            <person name="Goepfert S."/>
            <person name="Peitsch M.C."/>
            <person name="Ivanov N.V."/>
        </authorList>
    </citation>
    <scope>NUCLEOTIDE SEQUENCE [LARGE SCALE GENOMIC DNA]</scope>
</reference>
<sequence length="375" mass="41143">MSGKKEAGEINTLVASNGSTSRISETGLRLYPVSINDSGEGLPYAPVDWPIAGDKWCWKAGKRVSVSGYIKDRYLYLPKRLRALKEGKGYTFRSRPSIEQYLRSEFPNVDINGFFASFSWMIPAKESASSKDMKQKLTSSGTKMEPSPSDSPLGIITCKAGNRICSSLTAENPLPETMICDVCCTEPGFCRDCCCILCCKTISSDYNGYSYIRCEATVVDGYICGHIAHVDCALRAYMAGTVGGSIGLDAEYFCRYCDSRTDLVSHALKLLNICASVASSADIEKILNVGICILRGSQKKSAKQLLRRIESIMAKLMDGACVEDVFKKESSVDSTVYISLSYISASHCSQVPKKFVATKAQYEQKMISLDCCTRK</sequence>
<evidence type="ECO:0000313" key="10">
    <source>
        <dbReference type="RefSeq" id="XP_016477700.1"/>
    </source>
</evidence>
<dbReference type="Proteomes" id="UP000790787">
    <property type="component" value="Chromosome 22"/>
</dbReference>
<gene>
    <name evidence="10" type="primary">LOC107799133</name>
</gene>
<dbReference type="OMA" id="GMEIPCA"/>
<keyword evidence="5" id="KW-0539">Nucleus</keyword>
<feature type="domain" description="Oberon-like PHD finger" evidence="7">
    <location>
        <begin position="161"/>
        <end position="292"/>
    </location>
</feature>